<dbReference type="SUPFAM" id="SSF49764">
    <property type="entry name" value="HSP20-like chaperones"/>
    <property type="match status" value="1"/>
</dbReference>
<proteinExistence type="inferred from homology"/>
<evidence type="ECO:0000313" key="5">
    <source>
        <dbReference type="Proteomes" id="UP001320119"/>
    </source>
</evidence>
<feature type="domain" description="SHSP" evidence="3">
    <location>
        <begin position="28"/>
        <end position="142"/>
    </location>
</feature>
<dbReference type="AlphaFoldDB" id="A0AAN1WGI6"/>
<dbReference type="PROSITE" id="PS01031">
    <property type="entry name" value="SHSP"/>
    <property type="match status" value="1"/>
</dbReference>
<dbReference type="Gene3D" id="2.60.40.790">
    <property type="match status" value="1"/>
</dbReference>
<protein>
    <submittedName>
        <fullName evidence="4">HSP20 family protein</fullName>
    </submittedName>
</protein>
<dbReference type="KEGG" id="marq:MARGE09_P1383"/>
<name>A0AAN1WGI6_9GAMM</name>
<dbReference type="PANTHER" id="PTHR11527">
    <property type="entry name" value="HEAT-SHOCK PROTEIN 20 FAMILY MEMBER"/>
    <property type="match status" value="1"/>
</dbReference>
<evidence type="ECO:0000313" key="4">
    <source>
        <dbReference type="EMBL" id="BCD97182.1"/>
    </source>
</evidence>
<organism evidence="4 5">
    <name type="scientific">Marinagarivorans cellulosilyticus</name>
    <dbReference type="NCBI Taxonomy" id="2721545"/>
    <lineage>
        <taxon>Bacteria</taxon>
        <taxon>Pseudomonadati</taxon>
        <taxon>Pseudomonadota</taxon>
        <taxon>Gammaproteobacteria</taxon>
        <taxon>Cellvibrionales</taxon>
        <taxon>Cellvibrionaceae</taxon>
        <taxon>Marinagarivorans</taxon>
    </lineage>
</organism>
<dbReference type="InterPro" id="IPR002068">
    <property type="entry name" value="A-crystallin/Hsp20_dom"/>
</dbReference>
<gene>
    <name evidence="4" type="ORF">MARGE09_P1383</name>
</gene>
<reference evidence="4 5" key="1">
    <citation type="journal article" date="2022" name="IScience">
        <title>An ultrasensitive nanofiber-based assay for enzymatic hydrolysis and deep-sea microbial degradation of cellulose.</title>
        <authorList>
            <person name="Tsudome M."/>
            <person name="Tachioka M."/>
            <person name="Miyazaki M."/>
            <person name="Uchimura K."/>
            <person name="Tsuda M."/>
            <person name="Takaki Y."/>
            <person name="Deguchi S."/>
        </authorList>
    </citation>
    <scope>NUCLEOTIDE SEQUENCE [LARGE SCALE GENOMIC DNA]</scope>
    <source>
        <strain evidence="4 5">GE09</strain>
    </source>
</reference>
<dbReference type="RefSeq" id="WP_236986657.1">
    <property type="nucleotide sequence ID" value="NZ_AP023086.1"/>
</dbReference>
<dbReference type="InterPro" id="IPR031107">
    <property type="entry name" value="Small_HSP"/>
</dbReference>
<dbReference type="InterPro" id="IPR008978">
    <property type="entry name" value="HSP20-like_chaperone"/>
</dbReference>
<accession>A0AAN1WGI6</accession>
<dbReference type="EMBL" id="AP023086">
    <property type="protein sequence ID" value="BCD97182.1"/>
    <property type="molecule type" value="Genomic_DNA"/>
</dbReference>
<evidence type="ECO:0000256" key="2">
    <source>
        <dbReference type="RuleBase" id="RU003616"/>
    </source>
</evidence>
<dbReference type="Pfam" id="PF00011">
    <property type="entry name" value="HSP20"/>
    <property type="match status" value="1"/>
</dbReference>
<evidence type="ECO:0000256" key="1">
    <source>
        <dbReference type="PROSITE-ProRule" id="PRU00285"/>
    </source>
</evidence>
<dbReference type="Proteomes" id="UP001320119">
    <property type="component" value="Chromosome"/>
</dbReference>
<dbReference type="CDD" id="cd06471">
    <property type="entry name" value="ACD_LpsHSP_like"/>
    <property type="match status" value="1"/>
</dbReference>
<evidence type="ECO:0000259" key="3">
    <source>
        <dbReference type="PROSITE" id="PS01031"/>
    </source>
</evidence>
<keyword evidence="5" id="KW-1185">Reference proteome</keyword>
<comment type="similarity">
    <text evidence="1 2">Belongs to the small heat shock protein (HSP20) family.</text>
</comment>
<sequence>MNIFPRQQLHELHNLLDHTWLPLREPGGRYGTISPKVDLREKDNTYEISLELPGLKKEDIHISLERGVLTVEAQSSEEKTEEEHGRVIRQERHYGKYVRSFELNPHIHQADIVAQFEHGVLLIDVPKAPKSNETAATRIEIS</sequence>